<accession>A0A7Z0VHX9</accession>
<evidence type="ECO:0000256" key="1">
    <source>
        <dbReference type="SAM" id="MobiDB-lite"/>
    </source>
</evidence>
<dbReference type="InterPro" id="IPR002035">
    <property type="entry name" value="VWF_A"/>
</dbReference>
<proteinExistence type="predicted"/>
<dbReference type="CDD" id="cd01454">
    <property type="entry name" value="vWA_norD_type"/>
    <property type="match status" value="1"/>
</dbReference>
<dbReference type="OrthoDB" id="9758211at2"/>
<dbReference type="Gene3D" id="3.40.50.410">
    <property type="entry name" value="von Willebrand factor, type A domain"/>
    <property type="match status" value="1"/>
</dbReference>
<evidence type="ECO:0000313" key="3">
    <source>
        <dbReference type="EMBL" id="ODJ85908.1"/>
    </source>
</evidence>
<dbReference type="PANTHER" id="PTHR41248">
    <property type="entry name" value="NORD PROTEIN"/>
    <property type="match status" value="1"/>
</dbReference>
<organism evidence="3 4">
    <name type="scientific">Candidatus Thiodiazotropha endolucinida</name>
    <dbReference type="NCBI Taxonomy" id="1655433"/>
    <lineage>
        <taxon>Bacteria</taxon>
        <taxon>Pseudomonadati</taxon>
        <taxon>Pseudomonadota</taxon>
        <taxon>Gammaproteobacteria</taxon>
        <taxon>Chromatiales</taxon>
        <taxon>Sedimenticolaceae</taxon>
        <taxon>Candidatus Thiodiazotropha</taxon>
    </lineage>
</organism>
<dbReference type="SMART" id="SM00327">
    <property type="entry name" value="VWA"/>
    <property type="match status" value="1"/>
</dbReference>
<dbReference type="EMBL" id="MARB01000032">
    <property type="protein sequence ID" value="ODJ85908.1"/>
    <property type="molecule type" value="Genomic_DNA"/>
</dbReference>
<gene>
    <name evidence="3" type="ORF">CODIS_38820</name>
</gene>
<comment type="caution">
    <text evidence="3">The sequence shown here is derived from an EMBL/GenBank/DDBJ whole genome shotgun (WGS) entry which is preliminary data.</text>
</comment>
<reference evidence="3 4" key="1">
    <citation type="submission" date="2016-06" db="EMBL/GenBank/DDBJ databases">
        <title>Genome sequence of endosymbiont of Candidatus Endolucinida thiodiazotropha.</title>
        <authorList>
            <person name="Poehlein A."/>
            <person name="Koenig S."/>
            <person name="Heiden S.E."/>
            <person name="Thuermer A."/>
            <person name="Voget S."/>
            <person name="Daniel R."/>
            <person name="Markert S."/>
            <person name="Gros O."/>
            <person name="Schweder T."/>
        </authorList>
    </citation>
    <scope>NUCLEOTIDE SEQUENCE [LARGE SCALE GENOMIC DNA]</scope>
    <source>
        <strain evidence="3 4">COS</strain>
    </source>
</reference>
<feature type="region of interest" description="Disordered" evidence="1">
    <location>
        <begin position="203"/>
        <end position="243"/>
    </location>
</feature>
<sequence length="609" mass="68831">MEEKIGELWHRLITRLAQDRYPEAAVRLTDLNHTLGILFRAFGGDGGLRVEAAGATEHNARRGMLQRIAGSATKTELAWRDEHALRLPEVIDLFPQGSLNRDLYFWLAALAACDRGESRPWLEKNQQLSKLALERYPGMQARYRRLRNAHLAQRPDPETLKQDEAQQEEAIRRALIDPGTVARLPVASHAPWPVPLWLHPSPPGLVHGSDTPDQENESGGESKAVNDGRSRRGERTEMADGDGGLITIRMENILSWGEFAKVDRGAEENEDLDQAMEAAEQMEQFSVTRDGKSVASKLKFDLDLPSEACDDEIVQEGMLLPEWDWKHQVMQEAHCRIMTLQTGDAPAIELPVHLTKTAKQLRAQFQQLMPARVWLHGQADGSEIDMEAYLRFSAERKSGHLATGDNLYRDLRTGARDLSCLLMADLSLSTDSWIDNHHRVIDVIRDSLYLFAESLSATGDRFGLYGFSSRKRDPVRVHQIKAFDESYSAKSRGKIQAIKPGYYTRMGAAIRYAHQLLNKQPAQRRLLLLLSDGKPNDLDKYEGRYGVEDTRQAVREARNSGIQPFCVTIDEKGNDYLPYLFGSGGYVVIHKPQELPRKLPLLYARLTRE</sequence>
<dbReference type="SUPFAM" id="SSF53300">
    <property type="entry name" value="vWA-like"/>
    <property type="match status" value="1"/>
</dbReference>
<evidence type="ECO:0000259" key="2">
    <source>
        <dbReference type="PROSITE" id="PS50234"/>
    </source>
</evidence>
<dbReference type="InterPro" id="IPR036465">
    <property type="entry name" value="vWFA_dom_sf"/>
</dbReference>
<dbReference type="PROSITE" id="PS50234">
    <property type="entry name" value="VWFA"/>
    <property type="match status" value="1"/>
</dbReference>
<protein>
    <submittedName>
        <fullName evidence="3">von Willebrand factor type A domain protein</fullName>
    </submittedName>
</protein>
<dbReference type="AlphaFoldDB" id="A0A7Z0VHX9"/>
<dbReference type="Proteomes" id="UP000094769">
    <property type="component" value="Unassembled WGS sequence"/>
</dbReference>
<name>A0A7Z0VHX9_9GAMM</name>
<dbReference type="RefSeq" id="WP_069128197.1">
    <property type="nucleotide sequence ID" value="NZ_MARB01000032.1"/>
</dbReference>
<evidence type="ECO:0000313" key="4">
    <source>
        <dbReference type="Proteomes" id="UP000094769"/>
    </source>
</evidence>
<dbReference type="Pfam" id="PF00092">
    <property type="entry name" value="VWA"/>
    <property type="match status" value="1"/>
</dbReference>
<dbReference type="PANTHER" id="PTHR41248:SF1">
    <property type="entry name" value="NORD PROTEIN"/>
    <property type="match status" value="1"/>
</dbReference>
<feature type="compositionally biased region" description="Basic and acidic residues" evidence="1">
    <location>
        <begin position="224"/>
        <end position="238"/>
    </location>
</feature>
<dbReference type="InterPro" id="IPR051928">
    <property type="entry name" value="NorD/CobT"/>
</dbReference>
<keyword evidence="4" id="KW-1185">Reference proteome</keyword>
<feature type="domain" description="VWFA" evidence="2">
    <location>
        <begin position="417"/>
        <end position="606"/>
    </location>
</feature>